<dbReference type="GO" id="GO:0006515">
    <property type="term" value="P:protein quality control for misfolded or incompletely synthesized proteins"/>
    <property type="evidence" value="ECO:0007669"/>
    <property type="project" value="TreeGrafter"/>
</dbReference>
<comment type="catalytic activity">
    <reaction evidence="5 6">
        <text>Hydrolysis of proteins to small peptides in the presence of ATP and magnesium. alpha-casein is the usual test substrate. In the absence of ATP, only oligopeptides shorter than five residues are hydrolyzed (such as succinyl-Leu-Tyr-|-NHMec, and Leu-Tyr-Leu-|-Tyr-Trp, in which cleavage of the -Tyr-|-Leu- and -Tyr-|-Trp bonds also occurs).</text>
        <dbReference type="EC" id="3.4.21.92"/>
    </reaction>
</comment>
<name>A0A8K0I872_COCNU</name>
<dbReference type="InterPro" id="IPR023562">
    <property type="entry name" value="ClpP/TepA"/>
</dbReference>
<keyword evidence="2 8" id="KW-0645">Protease</keyword>
<evidence type="ECO:0000313" key="8">
    <source>
        <dbReference type="EMBL" id="KAG1341911.1"/>
    </source>
</evidence>
<dbReference type="PANTHER" id="PTHR10381:SF8">
    <property type="entry name" value="ATP-DEPENDENT CLP PROTEASE PROTEOLYTIC SUBUNIT 6, CHLOROPLASTIC"/>
    <property type="match status" value="1"/>
</dbReference>
<sequence length="267" mass="28851">MASMAISAPFGLAAASLTSVSPLPSAGRNLLRFAPSASLDHRGLHGRIRGPSLKPNEQTQHCSILRYDAAIEAKTGNPPIMPAVMTPGGPLDLSSVLFRNRIIFIGQPVNSQVAQRVISQLLTLASIDDDADILVYLNCPGGSTYSVLAIYDCMSWIKPKVGTVCFGVAASQGALLLAGGEKGMRYAMPNARIMIHQPQSGCGGHVEDVRRQVQEAVQSRHKIDKMYTAFTGQPLEKVQQYTERDRFFSSSEALEFGLIDGVLETEY</sequence>
<dbReference type="EMBL" id="CM017876">
    <property type="protein sequence ID" value="KAG1341911.1"/>
    <property type="molecule type" value="Genomic_DNA"/>
</dbReference>
<dbReference type="Proteomes" id="UP000797356">
    <property type="component" value="Chromosome 5"/>
</dbReference>
<dbReference type="GO" id="GO:0009368">
    <property type="term" value="C:endopeptidase Clp complex"/>
    <property type="evidence" value="ECO:0007669"/>
    <property type="project" value="TreeGrafter"/>
</dbReference>
<evidence type="ECO:0000256" key="7">
    <source>
        <dbReference type="RuleBase" id="RU003567"/>
    </source>
</evidence>
<dbReference type="PANTHER" id="PTHR10381">
    <property type="entry name" value="ATP-DEPENDENT CLP PROTEASE PROTEOLYTIC SUBUNIT"/>
    <property type="match status" value="1"/>
</dbReference>
<organism evidence="8 9">
    <name type="scientific">Cocos nucifera</name>
    <name type="common">Coconut palm</name>
    <dbReference type="NCBI Taxonomy" id="13894"/>
    <lineage>
        <taxon>Eukaryota</taxon>
        <taxon>Viridiplantae</taxon>
        <taxon>Streptophyta</taxon>
        <taxon>Embryophyta</taxon>
        <taxon>Tracheophyta</taxon>
        <taxon>Spermatophyta</taxon>
        <taxon>Magnoliopsida</taxon>
        <taxon>Liliopsida</taxon>
        <taxon>Arecaceae</taxon>
        <taxon>Arecoideae</taxon>
        <taxon>Cocoseae</taxon>
        <taxon>Attaleinae</taxon>
        <taxon>Cocos</taxon>
    </lineage>
</organism>
<evidence type="ECO:0000256" key="5">
    <source>
        <dbReference type="ARBA" id="ARBA00034021"/>
    </source>
</evidence>
<evidence type="ECO:0000256" key="2">
    <source>
        <dbReference type="ARBA" id="ARBA00022670"/>
    </source>
</evidence>
<comment type="similarity">
    <text evidence="1 7">Belongs to the peptidase S14 family.</text>
</comment>
<evidence type="ECO:0000256" key="6">
    <source>
        <dbReference type="PROSITE-ProRule" id="PRU10086"/>
    </source>
</evidence>
<reference evidence="8" key="2">
    <citation type="submission" date="2019-07" db="EMBL/GenBank/DDBJ databases">
        <authorList>
            <person name="Yang Y."/>
            <person name="Bocs S."/>
            <person name="Baudouin L."/>
        </authorList>
    </citation>
    <scope>NUCLEOTIDE SEQUENCE</scope>
    <source>
        <tissue evidence="8">Spear leaf of Hainan Tall coconut</tissue>
    </source>
</reference>
<accession>A0A8K0I872</accession>
<feature type="active site" evidence="6">
    <location>
        <position position="196"/>
    </location>
</feature>
<dbReference type="InterPro" id="IPR033135">
    <property type="entry name" value="ClpP_His_AS"/>
</dbReference>
<keyword evidence="4" id="KW-0720">Serine protease</keyword>
<dbReference type="GO" id="GO:0009536">
    <property type="term" value="C:plastid"/>
    <property type="evidence" value="ECO:0007669"/>
    <property type="project" value="UniProtKB-ARBA"/>
</dbReference>
<dbReference type="SUPFAM" id="SSF52096">
    <property type="entry name" value="ClpP/crotonase"/>
    <property type="match status" value="1"/>
</dbReference>
<dbReference type="PRINTS" id="PR00127">
    <property type="entry name" value="CLPPROTEASEP"/>
</dbReference>
<reference evidence="8" key="1">
    <citation type="journal article" date="2017" name="Gigascience">
        <title>The genome draft of coconut (Cocos nucifera).</title>
        <authorList>
            <person name="Xiao Y."/>
            <person name="Xu P."/>
            <person name="Fan H."/>
            <person name="Baudouin L."/>
            <person name="Xia W."/>
            <person name="Bocs S."/>
            <person name="Xu J."/>
            <person name="Li Q."/>
            <person name="Guo A."/>
            <person name="Zhou L."/>
            <person name="Li J."/>
            <person name="Wu Y."/>
            <person name="Ma Z."/>
            <person name="Armero A."/>
            <person name="Issali A.E."/>
            <person name="Liu N."/>
            <person name="Peng M."/>
            <person name="Yang Y."/>
        </authorList>
    </citation>
    <scope>NUCLEOTIDE SEQUENCE</scope>
    <source>
        <tissue evidence="8">Spear leaf of Hainan Tall coconut</tissue>
    </source>
</reference>
<evidence type="ECO:0000256" key="3">
    <source>
        <dbReference type="ARBA" id="ARBA00022801"/>
    </source>
</evidence>
<keyword evidence="9" id="KW-1185">Reference proteome</keyword>
<evidence type="ECO:0000256" key="1">
    <source>
        <dbReference type="ARBA" id="ARBA00007039"/>
    </source>
</evidence>
<protein>
    <recommendedName>
        <fullName evidence="7">ATP-dependent Clp protease proteolytic subunit</fullName>
    </recommendedName>
</protein>
<dbReference type="GO" id="GO:0004176">
    <property type="term" value="F:ATP-dependent peptidase activity"/>
    <property type="evidence" value="ECO:0007669"/>
    <property type="project" value="InterPro"/>
</dbReference>
<evidence type="ECO:0000256" key="4">
    <source>
        <dbReference type="ARBA" id="ARBA00022825"/>
    </source>
</evidence>
<dbReference type="OrthoDB" id="2017408at2759"/>
<comment type="caution">
    <text evidence="8">The sequence shown here is derived from an EMBL/GenBank/DDBJ whole genome shotgun (WGS) entry which is preliminary data.</text>
</comment>
<dbReference type="PROSITE" id="PS00382">
    <property type="entry name" value="CLP_PROTEASE_HIS"/>
    <property type="match status" value="1"/>
</dbReference>
<evidence type="ECO:0000313" key="9">
    <source>
        <dbReference type="Proteomes" id="UP000797356"/>
    </source>
</evidence>
<proteinExistence type="inferred from homology"/>
<dbReference type="AlphaFoldDB" id="A0A8K0I872"/>
<dbReference type="InterPro" id="IPR001907">
    <property type="entry name" value="ClpP"/>
</dbReference>
<dbReference type="FunFam" id="3.90.226.10:FF:000035">
    <property type="entry name" value="ATP-dependent Clp protease proteolytic subunit"/>
    <property type="match status" value="1"/>
</dbReference>
<dbReference type="CDD" id="cd07017">
    <property type="entry name" value="S14_ClpP_2"/>
    <property type="match status" value="1"/>
</dbReference>
<gene>
    <name evidence="8" type="ORF">COCNU_05G001400</name>
</gene>
<dbReference type="HAMAP" id="MF_00444">
    <property type="entry name" value="ClpP"/>
    <property type="match status" value="1"/>
</dbReference>
<dbReference type="GO" id="GO:0051117">
    <property type="term" value="F:ATPase binding"/>
    <property type="evidence" value="ECO:0007669"/>
    <property type="project" value="TreeGrafter"/>
</dbReference>
<dbReference type="InterPro" id="IPR029045">
    <property type="entry name" value="ClpP/crotonase-like_dom_sf"/>
</dbReference>
<dbReference type="Gene3D" id="3.90.226.10">
    <property type="entry name" value="2-enoyl-CoA Hydratase, Chain A, domain 1"/>
    <property type="match status" value="1"/>
</dbReference>
<dbReference type="Pfam" id="PF00574">
    <property type="entry name" value="CLP_protease"/>
    <property type="match status" value="1"/>
</dbReference>
<dbReference type="GO" id="GO:0004252">
    <property type="term" value="F:serine-type endopeptidase activity"/>
    <property type="evidence" value="ECO:0007669"/>
    <property type="project" value="UniProtKB-EC"/>
</dbReference>
<keyword evidence="3" id="KW-0378">Hydrolase</keyword>